<dbReference type="Pfam" id="PF00474">
    <property type="entry name" value="SSF"/>
    <property type="match status" value="1"/>
</dbReference>
<keyword evidence="9 12" id="KW-0472">Membrane</keyword>
<keyword evidence="8" id="KW-0406">Ion transport</keyword>
<dbReference type="GO" id="GO:0005886">
    <property type="term" value="C:plasma membrane"/>
    <property type="evidence" value="ECO:0007669"/>
    <property type="project" value="UniProtKB-SubCell"/>
</dbReference>
<keyword evidence="10" id="KW-0739">Sodium transport</keyword>
<evidence type="ECO:0000256" key="11">
    <source>
        <dbReference type="RuleBase" id="RU362091"/>
    </source>
</evidence>
<keyword evidence="7" id="KW-0915">Sodium</keyword>
<dbReference type="PROSITE" id="PS50283">
    <property type="entry name" value="NA_SOLUT_SYMP_3"/>
    <property type="match status" value="1"/>
</dbReference>
<dbReference type="InterPro" id="IPR051163">
    <property type="entry name" value="Sodium:Solute_Symporter_SSF"/>
</dbReference>
<dbReference type="InterPro" id="IPR038377">
    <property type="entry name" value="Na/Glc_symporter_sf"/>
</dbReference>
<evidence type="ECO:0000256" key="7">
    <source>
        <dbReference type="ARBA" id="ARBA00023053"/>
    </source>
</evidence>
<comment type="subcellular location">
    <subcellularLocation>
        <location evidence="1">Cell membrane</location>
        <topology evidence="1">Multi-pass membrane protein</topology>
    </subcellularLocation>
</comment>
<feature type="transmembrane region" description="Helical" evidence="12">
    <location>
        <begin position="271"/>
        <end position="295"/>
    </location>
</feature>
<dbReference type="GO" id="GO:0015293">
    <property type="term" value="F:symporter activity"/>
    <property type="evidence" value="ECO:0007669"/>
    <property type="project" value="TreeGrafter"/>
</dbReference>
<comment type="caution">
    <text evidence="13">The sequence shown here is derived from an EMBL/GenBank/DDBJ whole genome shotgun (WGS) entry which is preliminary data.</text>
</comment>
<feature type="transmembrane region" description="Helical" evidence="12">
    <location>
        <begin position="178"/>
        <end position="197"/>
    </location>
</feature>
<dbReference type="EMBL" id="KZ308677">
    <property type="protein sequence ID" value="KAG8232973.1"/>
    <property type="molecule type" value="Genomic_DNA"/>
</dbReference>
<keyword evidence="3" id="KW-0813">Transport</keyword>
<evidence type="ECO:0000256" key="12">
    <source>
        <dbReference type="SAM" id="Phobius"/>
    </source>
</evidence>
<dbReference type="PANTHER" id="PTHR42985:SF41">
    <property type="entry name" value="GH19970P-RELATED"/>
    <property type="match status" value="1"/>
</dbReference>
<accession>A0A8K0KEP4</accession>
<feature type="transmembrane region" description="Helical" evidence="12">
    <location>
        <begin position="23"/>
        <end position="46"/>
    </location>
</feature>
<feature type="transmembrane region" description="Helical" evidence="12">
    <location>
        <begin position="67"/>
        <end position="87"/>
    </location>
</feature>
<keyword evidence="4" id="KW-1003">Cell membrane</keyword>
<name>A0A8K0KEP4_LADFU</name>
<evidence type="ECO:0000256" key="8">
    <source>
        <dbReference type="ARBA" id="ARBA00023065"/>
    </source>
</evidence>
<evidence type="ECO:0000313" key="14">
    <source>
        <dbReference type="Proteomes" id="UP000792457"/>
    </source>
</evidence>
<reference evidence="13" key="1">
    <citation type="submission" date="2013-04" db="EMBL/GenBank/DDBJ databases">
        <authorList>
            <person name="Qu J."/>
            <person name="Murali S.C."/>
            <person name="Bandaranaike D."/>
            <person name="Bellair M."/>
            <person name="Blankenburg K."/>
            <person name="Chao H."/>
            <person name="Dinh H."/>
            <person name="Doddapaneni H."/>
            <person name="Downs B."/>
            <person name="Dugan-Rocha S."/>
            <person name="Elkadiri S."/>
            <person name="Gnanaolivu R.D."/>
            <person name="Hernandez B."/>
            <person name="Javaid M."/>
            <person name="Jayaseelan J.C."/>
            <person name="Lee S."/>
            <person name="Li M."/>
            <person name="Ming W."/>
            <person name="Munidasa M."/>
            <person name="Muniz J."/>
            <person name="Nguyen L."/>
            <person name="Ongeri F."/>
            <person name="Osuji N."/>
            <person name="Pu L.-L."/>
            <person name="Puazo M."/>
            <person name="Qu C."/>
            <person name="Quiroz J."/>
            <person name="Raj R."/>
            <person name="Weissenberger G."/>
            <person name="Xin Y."/>
            <person name="Zou X."/>
            <person name="Han Y."/>
            <person name="Richards S."/>
            <person name="Worley K."/>
            <person name="Muzny D."/>
            <person name="Gibbs R."/>
        </authorList>
    </citation>
    <scope>NUCLEOTIDE SEQUENCE</scope>
    <source>
        <strain evidence="13">Sampled in the wild</strain>
    </source>
</reference>
<dbReference type="OrthoDB" id="196131at2759"/>
<keyword evidence="14" id="KW-1185">Reference proteome</keyword>
<evidence type="ECO:0008006" key="15">
    <source>
        <dbReference type="Google" id="ProtNLM"/>
    </source>
</evidence>
<dbReference type="GO" id="GO:0006814">
    <property type="term" value="P:sodium ion transport"/>
    <property type="evidence" value="ECO:0007669"/>
    <property type="project" value="UniProtKB-KW"/>
</dbReference>
<feature type="transmembrane region" description="Helical" evidence="12">
    <location>
        <begin position="129"/>
        <end position="150"/>
    </location>
</feature>
<feature type="transmembrane region" description="Helical" evidence="12">
    <location>
        <begin position="99"/>
        <end position="117"/>
    </location>
</feature>
<feature type="transmembrane region" description="Helical" evidence="12">
    <location>
        <begin position="380"/>
        <end position="403"/>
    </location>
</feature>
<sequence length="588" mass="64185">LSYISGVTVLGTPAEVYFFGTQYWVILVGIACMGVTVAFVYLPVFLQLQISSSYQYLELRFNSAVRTAACVLFIIDELLFLPIVLYVPSLAFNQVTGVGLHLIGSIVCAVCIFYTSVGGLKAVVWTDTLQILLMFFSVILVIVIGTINIGGVGEVWKRASDGGRLQLWNFDPNPLERHTFWSLVIGGYIYWTAFNSVNQTMVQRYLALPNLRQAQAAMGMFTAGILIFLSFCCFAGVLIYATYYDCDPLSAKMIKAEDQLLPLYVMQTTHYILGIPGLFIAGVFSAALSSLSTVLNSTTAVIMTDILEPVCHCKLTGIWKSVLARGLVIVLGLISIGCLFIVEHLGSVLQVVYTLGAIAAGTSFGVFSLGILFPWANTKGALTGAIAGATLIGWISIGSQAAVASGKLAPEKLPLSVEGCSTVKDEFSVQYFNVSPVMEPLSYSTFSSPTPHPHVSRSEDDVFVLYKLSYQWLTPLGFCTVMVVGLIVSFCTGGCDEEKLNPDLFTPLVRNWLLRRRRQREEAGETKEPVGDGELDREVYSVEFIPMDERHVNANGSSHVISANVDETAGLINKTSHRFFLLALSDLI</sequence>
<feature type="transmembrane region" description="Helical" evidence="12">
    <location>
        <begin position="348"/>
        <end position="373"/>
    </location>
</feature>
<evidence type="ECO:0000256" key="3">
    <source>
        <dbReference type="ARBA" id="ARBA00022448"/>
    </source>
</evidence>
<evidence type="ECO:0000256" key="6">
    <source>
        <dbReference type="ARBA" id="ARBA00022989"/>
    </source>
</evidence>
<dbReference type="AlphaFoldDB" id="A0A8K0KEP4"/>
<feature type="transmembrane region" description="Helical" evidence="12">
    <location>
        <begin position="322"/>
        <end position="342"/>
    </location>
</feature>
<feature type="transmembrane region" description="Helical" evidence="12">
    <location>
        <begin position="218"/>
        <end position="243"/>
    </location>
</feature>
<protein>
    <recommendedName>
        <fullName evidence="15">Sodium-coupled monocarboxylate transporter 1</fullName>
    </recommendedName>
</protein>
<dbReference type="InterPro" id="IPR001734">
    <property type="entry name" value="Na/solute_symporter"/>
</dbReference>
<evidence type="ECO:0000256" key="1">
    <source>
        <dbReference type="ARBA" id="ARBA00004651"/>
    </source>
</evidence>
<dbReference type="Proteomes" id="UP000792457">
    <property type="component" value="Unassembled WGS sequence"/>
</dbReference>
<keyword evidence="6 12" id="KW-1133">Transmembrane helix</keyword>
<gene>
    <name evidence="13" type="ORF">J437_LFUL012620</name>
</gene>
<reference evidence="13" key="2">
    <citation type="submission" date="2017-10" db="EMBL/GenBank/DDBJ databases">
        <title>Ladona fulva Genome sequencing and assembly.</title>
        <authorList>
            <person name="Murali S."/>
            <person name="Richards S."/>
            <person name="Bandaranaike D."/>
            <person name="Bellair M."/>
            <person name="Blankenburg K."/>
            <person name="Chao H."/>
            <person name="Dinh H."/>
            <person name="Doddapaneni H."/>
            <person name="Dugan-Rocha S."/>
            <person name="Elkadiri S."/>
            <person name="Gnanaolivu R."/>
            <person name="Hernandez B."/>
            <person name="Skinner E."/>
            <person name="Javaid M."/>
            <person name="Lee S."/>
            <person name="Li M."/>
            <person name="Ming W."/>
            <person name="Munidasa M."/>
            <person name="Muniz J."/>
            <person name="Nguyen L."/>
            <person name="Hughes D."/>
            <person name="Osuji N."/>
            <person name="Pu L.-L."/>
            <person name="Puazo M."/>
            <person name="Qu C."/>
            <person name="Quiroz J."/>
            <person name="Raj R."/>
            <person name="Weissenberger G."/>
            <person name="Xin Y."/>
            <person name="Zou X."/>
            <person name="Han Y."/>
            <person name="Worley K."/>
            <person name="Muzny D."/>
            <person name="Gibbs R."/>
        </authorList>
    </citation>
    <scope>NUCLEOTIDE SEQUENCE</scope>
    <source>
        <strain evidence="13">Sampled in the wild</strain>
    </source>
</reference>
<evidence type="ECO:0000313" key="13">
    <source>
        <dbReference type="EMBL" id="KAG8232973.1"/>
    </source>
</evidence>
<evidence type="ECO:0000256" key="10">
    <source>
        <dbReference type="ARBA" id="ARBA00023201"/>
    </source>
</evidence>
<feature type="transmembrane region" description="Helical" evidence="12">
    <location>
        <begin position="472"/>
        <end position="491"/>
    </location>
</feature>
<dbReference type="CDD" id="cd11492">
    <property type="entry name" value="SLC5sbd_NIS-SMVT"/>
    <property type="match status" value="1"/>
</dbReference>
<dbReference type="NCBIfam" id="TIGR00813">
    <property type="entry name" value="sss"/>
    <property type="match status" value="1"/>
</dbReference>
<dbReference type="Gene3D" id="1.20.1730.10">
    <property type="entry name" value="Sodium/glucose cotransporter"/>
    <property type="match status" value="1"/>
</dbReference>
<feature type="non-terminal residue" evidence="13">
    <location>
        <position position="588"/>
    </location>
</feature>
<evidence type="ECO:0000256" key="5">
    <source>
        <dbReference type="ARBA" id="ARBA00022692"/>
    </source>
</evidence>
<keyword evidence="5 12" id="KW-0812">Transmembrane</keyword>
<dbReference type="PANTHER" id="PTHR42985">
    <property type="entry name" value="SODIUM-COUPLED MONOCARBOXYLATE TRANSPORTER"/>
    <property type="match status" value="1"/>
</dbReference>
<evidence type="ECO:0000256" key="4">
    <source>
        <dbReference type="ARBA" id="ARBA00022475"/>
    </source>
</evidence>
<organism evidence="13 14">
    <name type="scientific">Ladona fulva</name>
    <name type="common">Scarce chaser dragonfly</name>
    <name type="synonym">Libellula fulva</name>
    <dbReference type="NCBI Taxonomy" id="123851"/>
    <lineage>
        <taxon>Eukaryota</taxon>
        <taxon>Metazoa</taxon>
        <taxon>Ecdysozoa</taxon>
        <taxon>Arthropoda</taxon>
        <taxon>Hexapoda</taxon>
        <taxon>Insecta</taxon>
        <taxon>Pterygota</taxon>
        <taxon>Palaeoptera</taxon>
        <taxon>Odonata</taxon>
        <taxon>Epiprocta</taxon>
        <taxon>Anisoptera</taxon>
        <taxon>Libelluloidea</taxon>
        <taxon>Libellulidae</taxon>
        <taxon>Ladona</taxon>
    </lineage>
</organism>
<evidence type="ECO:0000256" key="2">
    <source>
        <dbReference type="ARBA" id="ARBA00006434"/>
    </source>
</evidence>
<proteinExistence type="inferred from homology"/>
<comment type="similarity">
    <text evidence="2 11">Belongs to the sodium:solute symporter (SSF) (TC 2.A.21) family.</text>
</comment>
<evidence type="ECO:0000256" key="9">
    <source>
        <dbReference type="ARBA" id="ARBA00023136"/>
    </source>
</evidence>